<dbReference type="InterPro" id="IPR016197">
    <property type="entry name" value="Chromo-like_dom_sf"/>
</dbReference>
<accession>Q4RTN9</accession>
<feature type="region of interest" description="Disordered" evidence="4">
    <location>
        <begin position="1271"/>
        <end position="1292"/>
    </location>
</feature>
<feature type="compositionally biased region" description="Basic and acidic residues" evidence="4">
    <location>
        <begin position="316"/>
        <end position="327"/>
    </location>
</feature>
<dbReference type="SMART" id="SM00248">
    <property type="entry name" value="ANK"/>
    <property type="match status" value="3"/>
</dbReference>
<feature type="repeat" description="ANK" evidence="3">
    <location>
        <begin position="1703"/>
        <end position="1735"/>
    </location>
</feature>
<feature type="compositionally biased region" description="Low complexity" evidence="4">
    <location>
        <begin position="353"/>
        <end position="366"/>
    </location>
</feature>
<feature type="compositionally biased region" description="Basic and acidic residues" evidence="4">
    <location>
        <begin position="201"/>
        <end position="216"/>
    </location>
</feature>
<dbReference type="SUPFAM" id="SSF54160">
    <property type="entry name" value="Chromo domain-like"/>
    <property type="match status" value="1"/>
</dbReference>
<dbReference type="InterPro" id="IPR023780">
    <property type="entry name" value="Chromo_domain"/>
</dbReference>
<dbReference type="PROSITE" id="PS50297">
    <property type="entry name" value="ANK_REP_REGION"/>
    <property type="match status" value="2"/>
</dbReference>
<evidence type="ECO:0000313" key="6">
    <source>
        <dbReference type="EMBL" id="CAG08243.1"/>
    </source>
</evidence>
<reference evidence="6" key="1">
    <citation type="journal article" date="2004" name="Nature">
        <title>Genome duplication in the teleost fish Tetraodon nigroviridis reveals the early vertebrate proto-karyotype.</title>
        <authorList>
            <person name="Jaillon O."/>
            <person name="Aury J.-M."/>
            <person name="Brunet F."/>
            <person name="Petit J.-L."/>
            <person name="Stange-Thomann N."/>
            <person name="Mauceli E."/>
            <person name="Bouneau L."/>
            <person name="Fischer C."/>
            <person name="Ozouf-Costaz C."/>
            <person name="Bernot A."/>
            <person name="Nicaud S."/>
            <person name="Jaffe D."/>
            <person name="Fisher S."/>
            <person name="Lutfalla G."/>
            <person name="Dossat C."/>
            <person name="Segurens B."/>
            <person name="Dasilva C."/>
            <person name="Salanoubat M."/>
            <person name="Levy M."/>
            <person name="Boudet N."/>
            <person name="Castellano S."/>
            <person name="Anthouard V."/>
            <person name="Jubin C."/>
            <person name="Castelli V."/>
            <person name="Katinka M."/>
            <person name="Vacherie B."/>
            <person name="Biemont C."/>
            <person name="Skalli Z."/>
            <person name="Cattolico L."/>
            <person name="Poulain J."/>
            <person name="De Berardinis V."/>
            <person name="Cruaud C."/>
            <person name="Duprat S."/>
            <person name="Brottier P."/>
            <person name="Coutanceau J.-P."/>
            <person name="Gouzy J."/>
            <person name="Parra G."/>
            <person name="Lardier G."/>
            <person name="Chapple C."/>
            <person name="McKernan K.J."/>
            <person name="McEwan P."/>
            <person name="Bosak S."/>
            <person name="Kellis M."/>
            <person name="Volff J.-N."/>
            <person name="Guigo R."/>
            <person name="Zody M.C."/>
            <person name="Mesirov J."/>
            <person name="Lindblad-Toh K."/>
            <person name="Birren B."/>
            <person name="Nusbaum C."/>
            <person name="Kahn D."/>
            <person name="Robinson-Rechavi M."/>
            <person name="Laudet V."/>
            <person name="Schachter V."/>
            <person name="Quetier F."/>
            <person name="Saurin W."/>
            <person name="Scarpelli C."/>
            <person name="Wincker P."/>
            <person name="Lander E.S."/>
            <person name="Weissenbach J."/>
            <person name="Roest Crollius H."/>
        </authorList>
    </citation>
    <scope>NUCLEOTIDE SEQUENCE [LARGE SCALE GENOMIC DNA]</scope>
</reference>
<dbReference type="PANTHER" id="PTHR33480:SF5">
    <property type="entry name" value="SI:DKEY-51D8.9"/>
    <property type="match status" value="1"/>
</dbReference>
<dbReference type="SUPFAM" id="SSF48403">
    <property type="entry name" value="Ankyrin repeat"/>
    <property type="match status" value="1"/>
</dbReference>
<feature type="region of interest" description="Disordered" evidence="4">
    <location>
        <begin position="740"/>
        <end position="780"/>
    </location>
</feature>
<feature type="compositionally biased region" description="Basic and acidic residues" evidence="4">
    <location>
        <begin position="447"/>
        <end position="459"/>
    </location>
</feature>
<dbReference type="FunFam" id="2.40.50.40:FF:000022">
    <property type="entry name" value="M-phase phosphoprotein 8"/>
    <property type="match status" value="1"/>
</dbReference>
<feature type="compositionally biased region" description="Basic and acidic residues" evidence="4">
    <location>
        <begin position="668"/>
        <end position="680"/>
    </location>
</feature>
<feature type="region of interest" description="Disordered" evidence="4">
    <location>
        <begin position="405"/>
        <end position="533"/>
    </location>
</feature>
<feature type="compositionally biased region" description="Acidic residues" evidence="4">
    <location>
        <begin position="11"/>
        <end position="20"/>
    </location>
</feature>
<gene>
    <name evidence="6" type="ORF">GSTENG00029170001</name>
</gene>
<feature type="compositionally biased region" description="Polar residues" evidence="4">
    <location>
        <begin position="1271"/>
        <end position="1287"/>
    </location>
</feature>
<dbReference type="PANTHER" id="PTHR33480">
    <property type="entry name" value="SET DOMAIN-CONTAINING PROTEIN-RELATED"/>
    <property type="match status" value="1"/>
</dbReference>
<feature type="repeat" description="ANK" evidence="3">
    <location>
        <begin position="1637"/>
        <end position="1669"/>
    </location>
</feature>
<feature type="compositionally biased region" description="Basic and acidic residues" evidence="4">
    <location>
        <begin position="1"/>
        <end position="10"/>
    </location>
</feature>
<dbReference type="SMART" id="SM00298">
    <property type="entry name" value="CHROMO"/>
    <property type="match status" value="1"/>
</dbReference>
<feature type="region of interest" description="Disordered" evidence="4">
    <location>
        <begin position="82"/>
        <end position="389"/>
    </location>
</feature>
<dbReference type="InterPro" id="IPR023779">
    <property type="entry name" value="Chromodomain_CS"/>
</dbReference>
<dbReference type="PROSITE" id="PS00598">
    <property type="entry name" value="CHROMO_1"/>
    <property type="match status" value="1"/>
</dbReference>
<feature type="region of interest" description="Disordered" evidence="4">
    <location>
        <begin position="655"/>
        <end position="716"/>
    </location>
</feature>
<evidence type="ECO:0000259" key="5">
    <source>
        <dbReference type="PROSITE" id="PS50013"/>
    </source>
</evidence>
<dbReference type="InterPro" id="IPR002110">
    <property type="entry name" value="Ankyrin_rpt"/>
</dbReference>
<dbReference type="Pfam" id="PF00385">
    <property type="entry name" value="Chromo"/>
    <property type="match status" value="1"/>
</dbReference>
<feature type="domain" description="Chromo" evidence="5">
    <location>
        <begin position="21"/>
        <end position="80"/>
    </location>
</feature>
<dbReference type="PROSITE" id="PS50013">
    <property type="entry name" value="CHROMO_2"/>
    <property type="match status" value="1"/>
</dbReference>
<feature type="compositionally biased region" description="Basic and acidic residues" evidence="4">
    <location>
        <begin position="266"/>
        <end position="280"/>
    </location>
</feature>
<keyword evidence="3" id="KW-0040">ANK repeat</keyword>
<feature type="compositionally biased region" description="Basic and acidic residues" evidence="4">
    <location>
        <begin position="370"/>
        <end position="383"/>
    </location>
</feature>
<name>Q4RTN9_TETNG</name>
<feature type="compositionally biased region" description="Basic and acidic residues" evidence="4">
    <location>
        <begin position="430"/>
        <end position="440"/>
    </location>
</feature>
<evidence type="ECO:0000256" key="3">
    <source>
        <dbReference type="PROSITE-ProRule" id="PRU00023"/>
    </source>
</evidence>
<dbReference type="Gene3D" id="2.40.50.40">
    <property type="match status" value="1"/>
</dbReference>
<feature type="repeat" description="ANK" evidence="3">
    <location>
        <begin position="1670"/>
        <end position="1702"/>
    </location>
</feature>
<dbReference type="InterPro" id="IPR000953">
    <property type="entry name" value="Chromo/chromo_shadow_dom"/>
</dbReference>
<dbReference type="OrthoDB" id="5376140at2759"/>
<feature type="region of interest" description="Disordered" evidence="4">
    <location>
        <begin position="1"/>
        <end position="20"/>
    </location>
</feature>
<sequence length="1895" mass="211217">MAAESDRMEPMDSEQDEEDVYEVERIIDMRVEEGEVLYRVRWKNYCSDDDTWEPEAHLEDCHEVLLAFKNSVADAKLKKEPEAKKLTKVLPTKSDVFDADSESDGDRQHPSEAPTKKKKKMIKEEDASPKEKKKKKKDKLRDDVRPLPAPDTDDEDDEEEKGHSPPYSMKEKRTESRKHPVDSDEDEDEPVPSKKHKKVKAKEGGRQKKERGDEGKKRRGKRERKTDTSEDEAAALLEEEVSDGPSESPMDTGASADVPASTAEKTQLDKCKQKKGKWEVKLQGIQDFIQEKKKKKKSDSSLKESSLQKLKGLTSKSKDEAAPHSDSSDSSTLHKKAKSKGQDSASALCKAPSSTASSSSSSSAAAGPTRAKEEELIKEDLVGQKDAPGSTNLFEKFLLHCEAKDRVPRRPPAHPAPAEKSSSKPAKLVGKIEKIPKPTKDSPTQRPESKKTEKTKQSDAPRSGQSHGFSLDSDEKEGEEPTLKLRPGEERSSWERRTPTEDRRRKREDSEPRLFMACDDGQETQDPLEGADKSDKVQATLSLGMDLNLDWMTLDDFQKHLNGEDEILSGPPLSPSELRDAVKSGHYMTVKLALNSKEEYNLDQEAYSVGDMKTFEGERSLIEERSSIDAFRFTSNLESKLAEEGIPRLKYLDDLYDDKAPGSSTTTDTREIQENHKSEEDVSESSDAARGSTTVREKEEHKQVEEEKMSDGARGFSANVNFNLGDCDSTKNAEILLRSPAGEDGLVDRQRSPEEPSQPGEEAENRMVGSDQTEEVSESCTKPVAKMRLHHRRRALERKMPMRSSLRTCKRVFSTKLLTMDEEKKEPSKKHFCLYCKMAFTQLEKHLEKRHMEETEVAHAIHFPKGSKSRSPKAVREIISIMYQDDVAKQVRNDALICKYGNLLYVKYGRDKSQFAYIAQKMRELGRFVLAVRELDNSVKYLHEICVPSRFELAVAGAKKMGGFDPSTNQFKTVSLISKIGYSLKRAAEITIRDSRTLEDGESESQLRKFIHLLDTKWSSSFSPTLALSVKREVKKVDVDKSAVTEDLIKLHRFITGEEEEASRGLREGPSLATWKKLSEATLADICLFNRGRVGNIGRMLLQTYTHRKQKGAFVPSADQVKKNTKLELSFGAQFTRLEMEGQYGRNTLVLLTERMVAAVDLLVEHREHAGVSKTNPYLFARTEGPSFIRGLDCFRRAAIECGVKNPEALLSSCLREQIACCWQLLSLGEQESRQVASLVGLSSEGCSRLSERASQLEEISKQLLKLDRTLSASPPTTARDGTTQKTALKRRPWTEKEQAAVKRYLCEFITNMKVPGKKECSACIAAEADLSGRSWTDVKNYVHNTLQTMRRRNNLQYCEGNPNRTPRNRTPKKPLKDTNLCDMTTVHPDHLRESADYLMPMAPAVDLSEPTESFSQELNPTYASLCSTSTSIVHSSQPLLSSFTALNATDTQVVPTFSPHNTTNALMSEAYSSENSIIMSMSPYAHSASNMPPPIYAPQDPLGSPMMPSFSTFNAPSTSVMPTFTTLSSPSSPVLPAFSTVHRNPPIASSFTPLNPADTSAYDGSPPRPPTTAQVVPTAHGPGVSERTLHALEAAARPDAAPPAGKPQKRIKRLWSEEEQAAVRRQLGDFCKLDVSGMSLSMLAAAGGHDDILRLLIRKGVRVNNRQKNGTTALMHAAEKNFLTTVAILLEAGSYVNAQTLTGETALMKACKRGNADVVRLLLEYGADCNISSKHKNTAMYFAKLSNNLLLCDLIKDHVNILSSVAEDTIRAYFESRLVLLEAVFPLACHRLCEGPDFSLEFGFKSQPQPEGSGILLFIFHANFLGEITARLSGPCSVHAVVLNDKFQLPIFLDSHFIYSFSPIPGINRLFIRLAEAPTAKVKLLICAYKVQLQ</sequence>
<feature type="compositionally biased region" description="Acidic residues" evidence="4">
    <location>
        <begin position="229"/>
        <end position="242"/>
    </location>
</feature>
<comment type="subcellular location">
    <subcellularLocation>
        <location evidence="1">Nucleus</location>
    </subcellularLocation>
</comment>
<dbReference type="Gene3D" id="1.25.40.20">
    <property type="entry name" value="Ankyrin repeat-containing domain"/>
    <property type="match status" value="1"/>
</dbReference>
<evidence type="ECO:0000256" key="1">
    <source>
        <dbReference type="ARBA" id="ARBA00004123"/>
    </source>
</evidence>
<dbReference type="PROSITE" id="PS50088">
    <property type="entry name" value="ANK_REPEAT"/>
    <property type="match status" value="3"/>
</dbReference>
<protein>
    <submittedName>
        <fullName evidence="6">(spotted green pufferfish) hypothetical protein</fullName>
    </submittedName>
</protein>
<dbReference type="CDD" id="cd18633">
    <property type="entry name" value="CD_MMP8"/>
    <property type="match status" value="1"/>
</dbReference>
<feature type="region of interest" description="Disordered" evidence="4">
    <location>
        <begin position="1357"/>
        <end position="1381"/>
    </location>
</feature>
<dbReference type="KEGG" id="tng:GSTEN00029170G001"/>
<dbReference type="GO" id="GO:0005634">
    <property type="term" value="C:nucleus"/>
    <property type="evidence" value="ECO:0007669"/>
    <property type="project" value="UniProtKB-SubCell"/>
</dbReference>
<dbReference type="Pfam" id="PF00023">
    <property type="entry name" value="Ank"/>
    <property type="match status" value="1"/>
</dbReference>
<feature type="compositionally biased region" description="Basic and acidic residues" evidence="4">
    <location>
        <begin position="695"/>
        <end position="711"/>
    </location>
</feature>
<dbReference type="EMBL" id="CAAE01014997">
    <property type="protein sequence ID" value="CAG08243.1"/>
    <property type="molecule type" value="Genomic_DNA"/>
</dbReference>
<evidence type="ECO:0000256" key="2">
    <source>
        <dbReference type="ARBA" id="ARBA00023242"/>
    </source>
</evidence>
<reference evidence="6" key="2">
    <citation type="submission" date="2004-02" db="EMBL/GenBank/DDBJ databases">
        <authorList>
            <consortium name="Genoscope"/>
            <consortium name="Whitehead Institute Centre for Genome Research"/>
        </authorList>
    </citation>
    <scope>NUCLEOTIDE SEQUENCE</scope>
</reference>
<dbReference type="InterPro" id="IPR036770">
    <property type="entry name" value="Ankyrin_rpt-contain_sf"/>
</dbReference>
<proteinExistence type="predicted"/>
<dbReference type="Pfam" id="PF12796">
    <property type="entry name" value="Ank_2"/>
    <property type="match status" value="1"/>
</dbReference>
<keyword evidence="2" id="KW-0539">Nucleus</keyword>
<evidence type="ECO:0000256" key="4">
    <source>
        <dbReference type="SAM" id="MobiDB-lite"/>
    </source>
</evidence>
<feature type="compositionally biased region" description="Basic and acidic residues" evidence="4">
    <location>
        <begin position="169"/>
        <end position="182"/>
    </location>
</feature>
<organism evidence="6">
    <name type="scientific">Tetraodon nigroviridis</name>
    <name type="common">Spotted green pufferfish</name>
    <name type="synonym">Chelonodon nigroviridis</name>
    <dbReference type="NCBI Taxonomy" id="99883"/>
    <lineage>
        <taxon>Eukaryota</taxon>
        <taxon>Metazoa</taxon>
        <taxon>Chordata</taxon>
        <taxon>Craniata</taxon>
        <taxon>Vertebrata</taxon>
        <taxon>Euteleostomi</taxon>
        <taxon>Actinopterygii</taxon>
        <taxon>Neopterygii</taxon>
        <taxon>Teleostei</taxon>
        <taxon>Neoteleostei</taxon>
        <taxon>Acanthomorphata</taxon>
        <taxon>Eupercaria</taxon>
        <taxon>Tetraodontiformes</taxon>
        <taxon>Tetradontoidea</taxon>
        <taxon>Tetraodontidae</taxon>
        <taxon>Tetraodon</taxon>
    </lineage>
</organism>
<feature type="compositionally biased region" description="Basic and acidic residues" evidence="4">
    <location>
        <begin position="479"/>
        <end position="512"/>
    </location>
</feature>
<comment type="caution">
    <text evidence="6">The sequence shown here is derived from an EMBL/GenBank/DDBJ whole genome shotgun (WGS) entry which is preliminary data.</text>
</comment>